<dbReference type="PANTHER" id="PTHR36766">
    <property type="entry name" value="PLANT BROAD-SPECTRUM MILDEW RESISTANCE PROTEIN RPW8"/>
    <property type="match status" value="1"/>
</dbReference>
<feature type="domain" description="Disease resistance N-terminal" evidence="7">
    <location>
        <begin position="21"/>
        <end position="95"/>
    </location>
</feature>
<dbReference type="InterPro" id="IPR036388">
    <property type="entry name" value="WH-like_DNA-bd_sf"/>
</dbReference>
<dbReference type="Gene3D" id="1.10.10.10">
    <property type="entry name" value="Winged helix-like DNA-binding domain superfamily/Winged helix DNA-binding domain"/>
    <property type="match status" value="1"/>
</dbReference>
<feature type="domain" description="NB-ARC" evidence="6">
    <location>
        <begin position="168"/>
        <end position="378"/>
    </location>
</feature>
<gene>
    <name evidence="10" type="ORF">Tsubulata_014349</name>
</gene>
<dbReference type="InterPro" id="IPR058922">
    <property type="entry name" value="WHD_DRP"/>
</dbReference>
<dbReference type="Gene3D" id="3.40.50.300">
    <property type="entry name" value="P-loop containing nucleotide triphosphate hydrolases"/>
    <property type="match status" value="1"/>
</dbReference>
<dbReference type="GO" id="GO:0043531">
    <property type="term" value="F:ADP binding"/>
    <property type="evidence" value="ECO:0007669"/>
    <property type="project" value="InterPro"/>
</dbReference>
<dbReference type="GO" id="GO:0005524">
    <property type="term" value="F:ATP binding"/>
    <property type="evidence" value="ECO:0007669"/>
    <property type="project" value="UniProtKB-KW"/>
</dbReference>
<dbReference type="InterPro" id="IPR002182">
    <property type="entry name" value="NB-ARC"/>
</dbReference>
<feature type="domain" description="Disease resistance protein winged helix" evidence="8">
    <location>
        <begin position="461"/>
        <end position="530"/>
    </location>
</feature>
<feature type="compositionally biased region" description="Polar residues" evidence="5">
    <location>
        <begin position="985"/>
        <end position="998"/>
    </location>
</feature>
<keyword evidence="4" id="KW-0067">ATP-binding</keyword>
<dbReference type="SUPFAM" id="SSF52058">
    <property type="entry name" value="L domain-like"/>
    <property type="match status" value="1"/>
</dbReference>
<dbReference type="InterPro" id="IPR001611">
    <property type="entry name" value="Leu-rich_rpt"/>
</dbReference>
<dbReference type="Pfam" id="PF23598">
    <property type="entry name" value="LRR_14"/>
    <property type="match status" value="1"/>
</dbReference>
<dbReference type="SUPFAM" id="SSF52540">
    <property type="entry name" value="P-loop containing nucleoside triphosphate hydrolases"/>
    <property type="match status" value="1"/>
</dbReference>
<dbReference type="Pfam" id="PF18052">
    <property type="entry name" value="Rx_N"/>
    <property type="match status" value="1"/>
</dbReference>
<evidence type="ECO:0000256" key="5">
    <source>
        <dbReference type="SAM" id="MobiDB-lite"/>
    </source>
</evidence>
<dbReference type="GO" id="GO:0006952">
    <property type="term" value="P:defense response"/>
    <property type="evidence" value="ECO:0007669"/>
    <property type="project" value="UniProtKB-KW"/>
</dbReference>
<dbReference type="PRINTS" id="PR00364">
    <property type="entry name" value="DISEASERSIST"/>
</dbReference>
<dbReference type="Proteomes" id="UP001141552">
    <property type="component" value="Unassembled WGS sequence"/>
</dbReference>
<feature type="domain" description="Disease resistance R13L4/SHOC-2-like LRR" evidence="9">
    <location>
        <begin position="615"/>
        <end position="928"/>
    </location>
</feature>
<comment type="caution">
    <text evidence="10">The sequence shown here is derived from an EMBL/GenBank/DDBJ whole genome shotgun (WGS) entry which is preliminary data.</text>
</comment>
<keyword evidence="11" id="KW-1185">Reference proteome</keyword>
<evidence type="ECO:0000256" key="4">
    <source>
        <dbReference type="ARBA" id="ARBA00022840"/>
    </source>
</evidence>
<protein>
    <recommendedName>
        <fullName evidence="12">NB-ARC domain-containing protein</fullName>
    </recommendedName>
</protein>
<feature type="region of interest" description="Disordered" evidence="5">
    <location>
        <begin position="775"/>
        <end position="794"/>
    </location>
</feature>
<dbReference type="Gene3D" id="3.80.10.10">
    <property type="entry name" value="Ribonuclease Inhibitor"/>
    <property type="match status" value="1"/>
</dbReference>
<evidence type="ECO:0000259" key="6">
    <source>
        <dbReference type="Pfam" id="PF00931"/>
    </source>
</evidence>
<dbReference type="Pfam" id="PF23559">
    <property type="entry name" value="WHD_DRP"/>
    <property type="match status" value="1"/>
</dbReference>
<feature type="region of interest" description="Disordered" evidence="5">
    <location>
        <begin position="974"/>
        <end position="998"/>
    </location>
</feature>
<dbReference type="Gene3D" id="1.10.8.430">
    <property type="entry name" value="Helical domain of apoptotic protease-activating factors"/>
    <property type="match status" value="1"/>
</dbReference>
<proteinExistence type="predicted"/>
<reference evidence="10" key="1">
    <citation type="submission" date="2022-02" db="EMBL/GenBank/DDBJ databases">
        <authorList>
            <person name="Henning P.M."/>
            <person name="McCubbin A.G."/>
            <person name="Shore J.S."/>
        </authorList>
    </citation>
    <scope>NUCLEOTIDE SEQUENCE</scope>
    <source>
        <strain evidence="10">F60SS</strain>
        <tissue evidence="10">Leaves</tissue>
    </source>
</reference>
<dbReference type="InterPro" id="IPR041118">
    <property type="entry name" value="Rx_N"/>
</dbReference>
<evidence type="ECO:0008006" key="12">
    <source>
        <dbReference type="Google" id="ProtNLM"/>
    </source>
</evidence>
<evidence type="ECO:0000256" key="1">
    <source>
        <dbReference type="ARBA" id="ARBA00022737"/>
    </source>
</evidence>
<dbReference type="EMBL" id="JAKUCV010007040">
    <property type="protein sequence ID" value="KAJ4824976.1"/>
    <property type="molecule type" value="Genomic_DNA"/>
</dbReference>
<sequence>MAYLASELAELLRSIVLHQKELQVTLSSAKPAEELIENLLDIKLELADAEKKQWQEARIKNWLQELKEVCYGLDDAVDEWSVAVLTAESKGAKSKSMVRAASRYSSCLPGGKHLRPDIYDKIKHWNAKLGNLVHKKVGFNFNFEKNIDNIIDCSVILHKPTVRGTYPEKVVEKLQSSLDHDVILLVGDGGIGKTTVAQSVFYGQNISGDFDTRIWVSVSQRFDEAGFSRKMHVSLSGSSGGQQDGHHHVMENKEDSFKGIKERTDSSSSGGGGGQDDHHHDHVVENKEDLFKCIKEWTGESKRFLLVLDDVWEVDEVTWKSLVGPLQSGLLSGSKILVTTRNQDIANHRMERYDTVLMEELSDEDCWLIFSEIAFEEKNGGGDKGHEKLEKIGRDIVNMCKGVPFAAKAVGSFLRNKKPDEEEWQAVLYSPFWEHGVFAPLLMSYYELSAKMRQCFLYSAVFSKFYEWEKDELISLWMAQGYLRASEGIEMEGIGERYFNNLKARSFIEEFKEKEGTTIKCRMDGLVHDFGQLCLSNESAYGEKMNSKAILGREDSHAGVKHLWVGDFDLLKKDLSDSLISLRTLRSLIVTRGTTTSDNNEGIDLPQAFLMLTSLRALRLSGINLGSVPPEIWLLVHLRYLNLSHNKNLKQLPEEICYLYNLHTLDITSCCLIKALPDAMGKLINLRHLRNSGATGLGQMPKGIASLNSLRTLNLFVVGGKGDDLGCLRFLTELRNGLEIKGLGEYSITEVQAKEAQLKNKRLLKALVLRFDRKNEEEEEGNSTKNKEKEEEGTVLRSDYQVLQSLEPPPGLESLEIHEYEGSFLAPAWLMSMSNLGKVTLSFCKNCWKLPMLGRLPNLVHLAVEKMQRVERVGTEFLGKYPISKSPFPKLQSIKFSDMDNWEEWSFGILEGNTEELVMPSLQNLHIEGCPKLRKLPNKLLRNNSLKRSFLRCPKLKTGQNGQEYRLSHIHTDPRSINPIASRGASVSSNPSLSMENL</sequence>
<keyword evidence="2" id="KW-0547">Nucleotide-binding</keyword>
<dbReference type="Gene3D" id="1.20.5.4130">
    <property type="match status" value="1"/>
</dbReference>
<feature type="compositionally biased region" description="Basic and acidic residues" evidence="5">
    <location>
        <begin position="255"/>
        <end position="265"/>
    </location>
</feature>
<reference evidence="10" key="2">
    <citation type="journal article" date="2023" name="Plants (Basel)">
        <title>Annotation of the Turnera subulata (Passifloraceae) Draft Genome Reveals the S-Locus Evolved after the Divergence of Turneroideae from Passifloroideae in a Stepwise Manner.</title>
        <authorList>
            <person name="Henning P.M."/>
            <person name="Roalson E.H."/>
            <person name="Mir W."/>
            <person name="McCubbin A.G."/>
            <person name="Shore J.S."/>
        </authorList>
    </citation>
    <scope>NUCLEOTIDE SEQUENCE</scope>
    <source>
        <strain evidence="10">F60SS</strain>
    </source>
</reference>
<organism evidence="10 11">
    <name type="scientific">Turnera subulata</name>
    <dbReference type="NCBI Taxonomy" id="218843"/>
    <lineage>
        <taxon>Eukaryota</taxon>
        <taxon>Viridiplantae</taxon>
        <taxon>Streptophyta</taxon>
        <taxon>Embryophyta</taxon>
        <taxon>Tracheophyta</taxon>
        <taxon>Spermatophyta</taxon>
        <taxon>Magnoliopsida</taxon>
        <taxon>eudicotyledons</taxon>
        <taxon>Gunneridae</taxon>
        <taxon>Pentapetalae</taxon>
        <taxon>rosids</taxon>
        <taxon>fabids</taxon>
        <taxon>Malpighiales</taxon>
        <taxon>Passifloraceae</taxon>
        <taxon>Turnera</taxon>
    </lineage>
</organism>
<keyword evidence="1" id="KW-0677">Repeat</keyword>
<feature type="region of interest" description="Disordered" evidence="5">
    <location>
        <begin position="255"/>
        <end position="280"/>
    </location>
</feature>
<accession>A0A9Q0F781</accession>
<evidence type="ECO:0000259" key="9">
    <source>
        <dbReference type="Pfam" id="PF23598"/>
    </source>
</evidence>
<dbReference type="InterPro" id="IPR032675">
    <property type="entry name" value="LRR_dom_sf"/>
</dbReference>
<feature type="compositionally biased region" description="Basic and acidic residues" evidence="5">
    <location>
        <begin position="785"/>
        <end position="794"/>
    </location>
</feature>
<dbReference type="Pfam" id="PF00931">
    <property type="entry name" value="NB-ARC"/>
    <property type="match status" value="1"/>
</dbReference>
<dbReference type="OrthoDB" id="844198at2759"/>
<evidence type="ECO:0000256" key="2">
    <source>
        <dbReference type="ARBA" id="ARBA00022741"/>
    </source>
</evidence>
<evidence type="ECO:0000313" key="10">
    <source>
        <dbReference type="EMBL" id="KAJ4824976.1"/>
    </source>
</evidence>
<name>A0A9Q0F781_9ROSI</name>
<dbReference type="PROSITE" id="PS51450">
    <property type="entry name" value="LRR"/>
    <property type="match status" value="1"/>
</dbReference>
<dbReference type="InterPro" id="IPR055414">
    <property type="entry name" value="LRR_R13L4/SHOC2-like"/>
</dbReference>
<keyword evidence="3" id="KW-0611">Plant defense</keyword>
<evidence type="ECO:0000259" key="7">
    <source>
        <dbReference type="Pfam" id="PF18052"/>
    </source>
</evidence>
<evidence type="ECO:0000313" key="11">
    <source>
        <dbReference type="Proteomes" id="UP001141552"/>
    </source>
</evidence>
<dbReference type="PANTHER" id="PTHR36766:SF70">
    <property type="entry name" value="DISEASE RESISTANCE PROTEIN RGA4"/>
    <property type="match status" value="1"/>
</dbReference>
<dbReference type="InterPro" id="IPR027417">
    <property type="entry name" value="P-loop_NTPase"/>
</dbReference>
<dbReference type="AlphaFoldDB" id="A0A9Q0F781"/>
<evidence type="ECO:0000259" key="8">
    <source>
        <dbReference type="Pfam" id="PF23559"/>
    </source>
</evidence>
<dbReference type="InterPro" id="IPR042197">
    <property type="entry name" value="Apaf_helical"/>
</dbReference>
<evidence type="ECO:0000256" key="3">
    <source>
        <dbReference type="ARBA" id="ARBA00022821"/>
    </source>
</evidence>
<dbReference type="GO" id="GO:0051707">
    <property type="term" value="P:response to other organism"/>
    <property type="evidence" value="ECO:0007669"/>
    <property type="project" value="UniProtKB-ARBA"/>
</dbReference>